<evidence type="ECO:0000256" key="6">
    <source>
        <dbReference type="ARBA" id="ARBA00047761"/>
    </source>
</evidence>
<keyword evidence="3" id="KW-0963">Cytoplasm</keyword>
<dbReference type="EMBL" id="CP002408">
    <property type="protein sequence ID" value="AFU57522.1"/>
    <property type="molecule type" value="Genomic_DNA"/>
</dbReference>
<evidence type="ECO:0000313" key="11">
    <source>
        <dbReference type="Proteomes" id="UP000008037"/>
    </source>
</evidence>
<dbReference type="Pfam" id="PF22784">
    <property type="entry name" value="PTP-SAK"/>
    <property type="match status" value="1"/>
</dbReference>
<comment type="catalytic activity">
    <reaction evidence="7">
        <text>O-phospho-L-threonyl-[protein] + H2O = L-threonyl-[protein] + phosphate</text>
        <dbReference type="Rhea" id="RHEA:47004"/>
        <dbReference type="Rhea" id="RHEA-COMP:11060"/>
        <dbReference type="Rhea" id="RHEA-COMP:11605"/>
        <dbReference type="ChEBI" id="CHEBI:15377"/>
        <dbReference type="ChEBI" id="CHEBI:30013"/>
        <dbReference type="ChEBI" id="CHEBI:43474"/>
        <dbReference type="ChEBI" id="CHEBI:61977"/>
        <dbReference type="EC" id="3.1.3.16"/>
    </reaction>
</comment>
<dbReference type="FunCoup" id="K0IHX9">
    <property type="interactions" value="3"/>
</dbReference>
<proteinExistence type="inferred from homology"/>
<comment type="subcellular location">
    <subcellularLocation>
        <location evidence="1">Cytoplasm</location>
        <location evidence="1">Cytosol</location>
    </subcellularLocation>
</comment>
<name>K0IHX9_NITGG</name>
<dbReference type="PRINTS" id="PR00700">
    <property type="entry name" value="PRTYPHPHTASE"/>
</dbReference>
<evidence type="ECO:0000259" key="9">
    <source>
        <dbReference type="PROSITE" id="PS50056"/>
    </source>
</evidence>
<feature type="domain" description="Tyrosine specific protein phosphatases" evidence="9">
    <location>
        <begin position="87"/>
        <end position="155"/>
    </location>
</feature>
<accession>K0IHX9</accession>
<evidence type="ECO:0000256" key="2">
    <source>
        <dbReference type="ARBA" id="ARBA00008601"/>
    </source>
</evidence>
<dbReference type="PROSITE" id="PS50056">
    <property type="entry name" value="TYR_PHOSPHATASE_2"/>
    <property type="match status" value="1"/>
</dbReference>
<comment type="catalytic activity">
    <reaction evidence="6">
        <text>O-phospho-L-seryl-[protein] + H2O = L-seryl-[protein] + phosphate</text>
        <dbReference type="Rhea" id="RHEA:20629"/>
        <dbReference type="Rhea" id="RHEA-COMP:9863"/>
        <dbReference type="Rhea" id="RHEA-COMP:11604"/>
        <dbReference type="ChEBI" id="CHEBI:15377"/>
        <dbReference type="ChEBI" id="CHEBI:29999"/>
        <dbReference type="ChEBI" id="CHEBI:43474"/>
        <dbReference type="ChEBI" id="CHEBI:83421"/>
        <dbReference type="EC" id="3.1.3.16"/>
    </reaction>
</comment>
<dbReference type="EC" id="3.1.3.16" evidence="10"/>
<dbReference type="InterPro" id="IPR000242">
    <property type="entry name" value="PTP_cat"/>
</dbReference>
<evidence type="ECO:0000256" key="4">
    <source>
        <dbReference type="ARBA" id="ARBA00022801"/>
    </source>
</evidence>
<protein>
    <submittedName>
        <fullName evidence="10">Dual specificity protein phosphatase</fullName>
        <ecNumber evidence="10">3.1.3.16</ecNumber>
    </submittedName>
</protein>
<dbReference type="SMART" id="SM00195">
    <property type="entry name" value="DSPc"/>
    <property type="match status" value="1"/>
</dbReference>
<dbReference type="SMART" id="SM00404">
    <property type="entry name" value="PTPc_motif"/>
    <property type="match status" value="1"/>
</dbReference>
<dbReference type="OrthoDB" id="117569at2157"/>
<dbReference type="HOGENOM" id="CLU_047330_4_2_2"/>
<comment type="similarity">
    <text evidence="2">Belongs to the protein-tyrosine phosphatase family. Non-receptor class dual specificity subfamily.</text>
</comment>
<gene>
    <name evidence="10" type="primary">dusP</name>
    <name evidence="10" type="ordered locus">Ngar_c05790</name>
</gene>
<dbReference type="Gene3D" id="3.90.190.10">
    <property type="entry name" value="Protein tyrosine phosphatase superfamily"/>
    <property type="match status" value="1"/>
</dbReference>
<dbReference type="InterPro" id="IPR029021">
    <property type="entry name" value="Prot-tyrosine_phosphatase-like"/>
</dbReference>
<evidence type="ECO:0000259" key="8">
    <source>
        <dbReference type="PROSITE" id="PS50054"/>
    </source>
</evidence>
<dbReference type="SUPFAM" id="SSF52799">
    <property type="entry name" value="(Phosphotyrosine protein) phosphatases II"/>
    <property type="match status" value="1"/>
</dbReference>
<dbReference type="InterPro" id="IPR000387">
    <property type="entry name" value="Tyr_Pase_dom"/>
</dbReference>
<dbReference type="InterPro" id="IPR057023">
    <property type="entry name" value="PTP-SAK"/>
</dbReference>
<organism evidence="10 11">
    <name type="scientific">Nitrososphaera gargensis (strain Ga9.2)</name>
    <dbReference type="NCBI Taxonomy" id="1237085"/>
    <lineage>
        <taxon>Archaea</taxon>
        <taxon>Nitrososphaerota</taxon>
        <taxon>Nitrososphaeria</taxon>
        <taxon>Nitrososphaerales</taxon>
        <taxon>Nitrososphaeraceae</taxon>
        <taxon>Nitrososphaera</taxon>
    </lineage>
</organism>
<keyword evidence="5" id="KW-0904">Protein phosphatase</keyword>
<evidence type="ECO:0000313" key="10">
    <source>
        <dbReference type="EMBL" id="AFU57522.1"/>
    </source>
</evidence>
<evidence type="ECO:0000256" key="5">
    <source>
        <dbReference type="ARBA" id="ARBA00022912"/>
    </source>
</evidence>
<dbReference type="GO" id="GO:0004722">
    <property type="term" value="F:protein serine/threonine phosphatase activity"/>
    <property type="evidence" value="ECO:0007669"/>
    <property type="project" value="UniProtKB-EC"/>
</dbReference>
<keyword evidence="11" id="KW-1185">Reference proteome</keyword>
<dbReference type="RefSeq" id="WP_015018068.1">
    <property type="nucleotide sequence ID" value="NC_018719.1"/>
</dbReference>
<dbReference type="AlphaFoldDB" id="K0IHX9"/>
<dbReference type="CDD" id="cd14504">
    <property type="entry name" value="DUSP23"/>
    <property type="match status" value="1"/>
</dbReference>
<evidence type="ECO:0000256" key="3">
    <source>
        <dbReference type="ARBA" id="ARBA00022490"/>
    </source>
</evidence>
<keyword evidence="4 10" id="KW-0378">Hydrolase</keyword>
<dbReference type="PANTHER" id="PTHR23339">
    <property type="entry name" value="TYROSINE SPECIFIC PROTEIN PHOSPHATASE AND DUAL SPECIFICITY PROTEIN PHOSPHATASE"/>
    <property type="match status" value="1"/>
</dbReference>
<dbReference type="InterPro" id="IPR003595">
    <property type="entry name" value="Tyr_Pase_cat"/>
</dbReference>
<evidence type="ECO:0000256" key="7">
    <source>
        <dbReference type="ARBA" id="ARBA00048336"/>
    </source>
</evidence>
<dbReference type="KEGG" id="nga:Ngar_c05790"/>
<dbReference type="PROSITE" id="PS00383">
    <property type="entry name" value="TYR_PHOSPHATASE_1"/>
    <property type="match status" value="1"/>
</dbReference>
<dbReference type="GO" id="GO:0005829">
    <property type="term" value="C:cytosol"/>
    <property type="evidence" value="ECO:0007669"/>
    <property type="project" value="UniProtKB-SubCell"/>
</dbReference>
<dbReference type="InterPro" id="IPR020422">
    <property type="entry name" value="TYR_PHOSPHATASE_DUAL_dom"/>
</dbReference>
<dbReference type="GeneID" id="13794974"/>
<dbReference type="FunFam" id="3.90.190.10:FF:000063">
    <property type="entry name" value="Dual specificity phosphatase 23"/>
    <property type="match status" value="1"/>
</dbReference>
<feature type="domain" description="Tyrosine-protein phosphatase" evidence="8">
    <location>
        <begin position="21"/>
        <end position="168"/>
    </location>
</feature>
<dbReference type="GO" id="GO:0004725">
    <property type="term" value="F:protein tyrosine phosphatase activity"/>
    <property type="evidence" value="ECO:0007669"/>
    <property type="project" value="InterPro"/>
</dbReference>
<dbReference type="InParanoid" id="K0IHX9"/>
<evidence type="ECO:0000256" key="1">
    <source>
        <dbReference type="ARBA" id="ARBA00004514"/>
    </source>
</evidence>
<reference evidence="10 11" key="1">
    <citation type="journal article" date="2012" name="Environ. Microbiol.">
        <title>The genome of the ammonia-oxidizing Candidatus Nitrososphaera gargensis: insights into metabolic versatility and environmental adaptations.</title>
        <authorList>
            <person name="Spang A."/>
            <person name="Poehlein A."/>
            <person name="Offre P."/>
            <person name="Zumbragel S."/>
            <person name="Haider S."/>
            <person name="Rychlik N."/>
            <person name="Nowka B."/>
            <person name="Schmeisser C."/>
            <person name="Lebedeva E.V."/>
            <person name="Rattei T."/>
            <person name="Bohm C."/>
            <person name="Schmid M."/>
            <person name="Galushko A."/>
            <person name="Hatzenpichler R."/>
            <person name="Weinmaier T."/>
            <person name="Daniel R."/>
            <person name="Schleper C."/>
            <person name="Spieck E."/>
            <person name="Streit W."/>
            <person name="Wagner M."/>
        </authorList>
    </citation>
    <scope>NUCLEOTIDE SEQUENCE [LARGE SCALE GENOMIC DNA]</scope>
    <source>
        <strain evidence="11">Ga9.2</strain>
    </source>
</reference>
<sequence length="168" mass="18516">MTKIGDAYRRLHGMVTDRPTNFSWVIEGKLAGCGLPVSEDEFGWVIDQGIRSIVTVREVPLPSDWFNGSDIDYLHLAVEDFGAPSIEELAQAVDFIDQQISSGRPVMVHCAAGKGRTGAVLAAYLVKKQNLAADQAIDMIRNMRPGSVQSISQETAVLMYEKYLKSKK</sequence>
<dbReference type="InterPro" id="IPR050561">
    <property type="entry name" value="PTP"/>
</dbReference>
<dbReference type="InterPro" id="IPR016130">
    <property type="entry name" value="Tyr_Pase_AS"/>
</dbReference>
<dbReference type="Proteomes" id="UP000008037">
    <property type="component" value="Chromosome"/>
</dbReference>
<dbReference type="STRING" id="1237085.Ngar_c05790"/>
<dbReference type="PROSITE" id="PS50054">
    <property type="entry name" value="TYR_PHOSPHATASE_DUAL"/>
    <property type="match status" value="1"/>
</dbReference>